<comment type="caution">
    <text evidence="3">The sequence shown here is derived from an EMBL/GenBank/DDBJ whole genome shotgun (WGS) entry which is preliminary data.</text>
</comment>
<reference evidence="3" key="2">
    <citation type="submission" date="2020-09" db="EMBL/GenBank/DDBJ databases">
        <authorList>
            <person name="Sun Q."/>
            <person name="Zhou Y."/>
        </authorList>
    </citation>
    <scope>NUCLEOTIDE SEQUENCE</scope>
    <source>
        <strain evidence="3">CGMCC 1.15880</strain>
    </source>
</reference>
<dbReference type="InterPro" id="IPR000073">
    <property type="entry name" value="AB_hydrolase_1"/>
</dbReference>
<reference evidence="3" key="1">
    <citation type="journal article" date="2014" name="Int. J. Syst. Evol. Microbiol.">
        <title>Complete genome sequence of Corynebacterium casei LMG S-19264T (=DSM 44701T), isolated from a smear-ripened cheese.</title>
        <authorList>
            <consortium name="US DOE Joint Genome Institute (JGI-PGF)"/>
            <person name="Walter F."/>
            <person name="Albersmeier A."/>
            <person name="Kalinowski J."/>
            <person name="Ruckert C."/>
        </authorList>
    </citation>
    <scope>NUCLEOTIDE SEQUENCE</scope>
    <source>
        <strain evidence="3">CGMCC 1.15880</strain>
    </source>
</reference>
<dbReference type="EMBL" id="BMKA01000002">
    <property type="protein sequence ID" value="GGA19889.1"/>
    <property type="molecule type" value="Genomic_DNA"/>
</dbReference>
<dbReference type="Proteomes" id="UP000628017">
    <property type="component" value="Unassembled WGS sequence"/>
</dbReference>
<dbReference type="GO" id="GO:0016787">
    <property type="term" value="F:hydrolase activity"/>
    <property type="evidence" value="ECO:0007669"/>
    <property type="project" value="UniProtKB-KW"/>
</dbReference>
<dbReference type="PANTHER" id="PTHR43039">
    <property type="entry name" value="ESTERASE-RELATED"/>
    <property type="match status" value="1"/>
</dbReference>
<gene>
    <name evidence="3" type="ORF">GCM10011498_21000</name>
</gene>
<evidence type="ECO:0000313" key="3">
    <source>
        <dbReference type="EMBL" id="GGA19889.1"/>
    </source>
</evidence>
<keyword evidence="3" id="KW-0378">Hydrolase</keyword>
<dbReference type="SUPFAM" id="SSF53474">
    <property type="entry name" value="alpha/beta-Hydrolases"/>
    <property type="match status" value="1"/>
</dbReference>
<comment type="similarity">
    <text evidence="1">Belongs to the AB hydrolase superfamily.</text>
</comment>
<dbReference type="Gene3D" id="3.40.50.1820">
    <property type="entry name" value="alpha/beta hydrolase"/>
    <property type="match status" value="1"/>
</dbReference>
<evidence type="ECO:0000259" key="2">
    <source>
        <dbReference type="Pfam" id="PF12697"/>
    </source>
</evidence>
<feature type="domain" description="AB hydrolase-1" evidence="2">
    <location>
        <begin position="19"/>
        <end position="254"/>
    </location>
</feature>
<dbReference type="AlphaFoldDB" id="A0A916QYG6"/>
<sequence length="268" mass="29478">MSKVERCAVKVTGTGESAIIFLHGYGCDSGMWRKMAPTFESRFKVITYDLMGYGQSAIEHYDRARYATLDGHADDLIDILDELELSDVIAVGHSVSAMTVALAANRRRDLIAKNVMICPSPSYMNDGDYSGGFEESDLLGLLDILEVNYLGWASDMAPAIMGTPDRPDLGAELTESFCQTDPDIAKHFAKVTFLTDHREDVKQVAQPTLVLQCSDDILVPDTVRAWLEENLQRGEQVLLDATGHCPHMSFPAQTTRAISAFLQPTAAQ</sequence>
<name>A0A916QYG6_9RHOB</name>
<dbReference type="Pfam" id="PF12697">
    <property type="entry name" value="Abhydrolase_6"/>
    <property type="match status" value="1"/>
</dbReference>
<evidence type="ECO:0000256" key="1">
    <source>
        <dbReference type="ARBA" id="ARBA00008645"/>
    </source>
</evidence>
<dbReference type="RefSeq" id="WP_188674386.1">
    <property type="nucleotide sequence ID" value="NZ_BMKA01000002.1"/>
</dbReference>
<dbReference type="InterPro" id="IPR029058">
    <property type="entry name" value="AB_hydrolase_fold"/>
</dbReference>
<evidence type="ECO:0000313" key="4">
    <source>
        <dbReference type="Proteomes" id="UP000628017"/>
    </source>
</evidence>
<keyword evidence="4" id="KW-1185">Reference proteome</keyword>
<proteinExistence type="inferred from homology"/>
<protein>
    <submittedName>
        <fullName evidence="3">Hydrolase</fullName>
    </submittedName>
</protein>
<organism evidence="3 4">
    <name type="scientific">Neptunicoccus cionae</name>
    <dbReference type="NCBI Taxonomy" id="2035344"/>
    <lineage>
        <taxon>Bacteria</taxon>
        <taxon>Pseudomonadati</taxon>
        <taxon>Pseudomonadota</taxon>
        <taxon>Alphaproteobacteria</taxon>
        <taxon>Rhodobacterales</taxon>
        <taxon>Paracoccaceae</taxon>
        <taxon>Neptunicoccus</taxon>
    </lineage>
</organism>
<accession>A0A916QYG6</accession>